<reference evidence="2" key="1">
    <citation type="journal article" date="2019" name="bioRxiv">
        <title>The Genome of the Zebra Mussel, Dreissena polymorpha: A Resource for Invasive Species Research.</title>
        <authorList>
            <person name="McCartney M.A."/>
            <person name="Auch B."/>
            <person name="Kono T."/>
            <person name="Mallez S."/>
            <person name="Zhang Y."/>
            <person name="Obille A."/>
            <person name="Becker A."/>
            <person name="Abrahante J.E."/>
            <person name="Garbe J."/>
            <person name="Badalamenti J.P."/>
            <person name="Herman A."/>
            <person name="Mangelson H."/>
            <person name="Liachko I."/>
            <person name="Sullivan S."/>
            <person name="Sone E.D."/>
            <person name="Koren S."/>
            <person name="Silverstein K.A.T."/>
            <person name="Beckman K.B."/>
            <person name="Gohl D.M."/>
        </authorList>
    </citation>
    <scope>NUCLEOTIDE SEQUENCE</scope>
    <source>
        <strain evidence="2">Duluth1</strain>
        <tissue evidence="2">Whole animal</tissue>
    </source>
</reference>
<comment type="caution">
    <text evidence="2">The sequence shown here is derived from an EMBL/GenBank/DDBJ whole genome shotgun (WGS) entry which is preliminary data.</text>
</comment>
<keyword evidence="1" id="KW-0472">Membrane</keyword>
<keyword evidence="3" id="KW-1185">Reference proteome</keyword>
<protein>
    <submittedName>
        <fullName evidence="2">Uncharacterized protein</fullName>
    </submittedName>
</protein>
<gene>
    <name evidence="2" type="ORF">DPMN_006042</name>
</gene>
<dbReference type="Proteomes" id="UP000828390">
    <property type="component" value="Unassembled WGS sequence"/>
</dbReference>
<keyword evidence="1" id="KW-1133">Transmembrane helix</keyword>
<organism evidence="2 3">
    <name type="scientific">Dreissena polymorpha</name>
    <name type="common">Zebra mussel</name>
    <name type="synonym">Mytilus polymorpha</name>
    <dbReference type="NCBI Taxonomy" id="45954"/>
    <lineage>
        <taxon>Eukaryota</taxon>
        <taxon>Metazoa</taxon>
        <taxon>Spiralia</taxon>
        <taxon>Lophotrochozoa</taxon>
        <taxon>Mollusca</taxon>
        <taxon>Bivalvia</taxon>
        <taxon>Autobranchia</taxon>
        <taxon>Heteroconchia</taxon>
        <taxon>Euheterodonta</taxon>
        <taxon>Imparidentia</taxon>
        <taxon>Neoheterodontei</taxon>
        <taxon>Myida</taxon>
        <taxon>Dreissenoidea</taxon>
        <taxon>Dreissenidae</taxon>
        <taxon>Dreissena</taxon>
    </lineage>
</organism>
<reference evidence="2" key="2">
    <citation type="submission" date="2020-11" db="EMBL/GenBank/DDBJ databases">
        <authorList>
            <person name="McCartney M.A."/>
            <person name="Auch B."/>
            <person name="Kono T."/>
            <person name="Mallez S."/>
            <person name="Becker A."/>
            <person name="Gohl D.M."/>
            <person name="Silverstein K.A.T."/>
            <person name="Koren S."/>
            <person name="Bechman K.B."/>
            <person name="Herman A."/>
            <person name="Abrahante J.E."/>
            <person name="Garbe J."/>
        </authorList>
    </citation>
    <scope>NUCLEOTIDE SEQUENCE</scope>
    <source>
        <strain evidence="2">Duluth1</strain>
        <tissue evidence="2">Whole animal</tissue>
    </source>
</reference>
<accession>A0A9D4MTA5</accession>
<proteinExistence type="predicted"/>
<name>A0A9D4MTA5_DREPO</name>
<feature type="transmembrane region" description="Helical" evidence="1">
    <location>
        <begin position="31"/>
        <end position="51"/>
    </location>
</feature>
<dbReference type="AlphaFoldDB" id="A0A9D4MTA5"/>
<evidence type="ECO:0000313" key="2">
    <source>
        <dbReference type="EMBL" id="KAH3882111.1"/>
    </source>
</evidence>
<evidence type="ECO:0000256" key="1">
    <source>
        <dbReference type="SAM" id="Phobius"/>
    </source>
</evidence>
<sequence>MPLHFLSRPLTDNSPLSYASHSLKIFPWRDVFFFVVAWIAFLLIPSSPVLGEGKPLHKEGSVVGRKANWLSWRADLVSSATLHSHYLFGHSDQTRSNFQVPTPKI</sequence>
<evidence type="ECO:0000313" key="3">
    <source>
        <dbReference type="Proteomes" id="UP000828390"/>
    </source>
</evidence>
<dbReference type="EMBL" id="JAIWYP010000001">
    <property type="protein sequence ID" value="KAH3882111.1"/>
    <property type="molecule type" value="Genomic_DNA"/>
</dbReference>
<keyword evidence="1" id="KW-0812">Transmembrane</keyword>